<dbReference type="GO" id="GO:0005634">
    <property type="term" value="C:nucleus"/>
    <property type="evidence" value="ECO:0007669"/>
    <property type="project" value="InterPro"/>
</dbReference>
<dbReference type="InterPro" id="IPR049396">
    <property type="entry name" value="ECT2_BRCT0"/>
</dbReference>
<protein>
    <submittedName>
        <fullName evidence="5">Protein ECT2-like Protein</fullName>
    </submittedName>
</protein>
<reference evidence="5 6" key="1">
    <citation type="journal article" date="2008" name="Nature">
        <title>The genome of the model beetle and pest Tribolium castaneum.</title>
        <authorList>
            <consortium name="Tribolium Genome Sequencing Consortium"/>
            <person name="Richards S."/>
            <person name="Gibbs R.A."/>
            <person name="Weinstock G.M."/>
            <person name="Brown S.J."/>
            <person name="Denell R."/>
            <person name="Beeman R.W."/>
            <person name="Gibbs R."/>
            <person name="Beeman R.W."/>
            <person name="Brown S.J."/>
            <person name="Bucher G."/>
            <person name="Friedrich M."/>
            <person name="Grimmelikhuijzen C.J."/>
            <person name="Klingler M."/>
            <person name="Lorenzen M."/>
            <person name="Richards S."/>
            <person name="Roth S."/>
            <person name="Schroder R."/>
            <person name="Tautz D."/>
            <person name="Zdobnov E.M."/>
            <person name="Muzny D."/>
            <person name="Gibbs R.A."/>
            <person name="Weinstock G.M."/>
            <person name="Attaway T."/>
            <person name="Bell S."/>
            <person name="Buhay C.J."/>
            <person name="Chandrabose M.N."/>
            <person name="Chavez D."/>
            <person name="Clerk-Blankenburg K.P."/>
            <person name="Cree A."/>
            <person name="Dao M."/>
            <person name="Davis C."/>
            <person name="Chacko J."/>
            <person name="Dinh H."/>
            <person name="Dugan-Rocha S."/>
            <person name="Fowler G."/>
            <person name="Garner T.T."/>
            <person name="Garnes J."/>
            <person name="Gnirke A."/>
            <person name="Hawes A."/>
            <person name="Hernandez J."/>
            <person name="Hines S."/>
            <person name="Holder M."/>
            <person name="Hume J."/>
            <person name="Jhangiani S.N."/>
            <person name="Joshi V."/>
            <person name="Khan Z.M."/>
            <person name="Jackson L."/>
            <person name="Kovar C."/>
            <person name="Kowis A."/>
            <person name="Lee S."/>
            <person name="Lewis L.R."/>
            <person name="Margolis J."/>
            <person name="Morgan M."/>
            <person name="Nazareth L.V."/>
            <person name="Nguyen N."/>
            <person name="Okwuonu G."/>
            <person name="Parker D."/>
            <person name="Richards S."/>
            <person name="Ruiz S.J."/>
            <person name="Santibanez J."/>
            <person name="Savard J."/>
            <person name="Scherer S.E."/>
            <person name="Schneider B."/>
            <person name="Sodergren E."/>
            <person name="Tautz D."/>
            <person name="Vattahil S."/>
            <person name="Villasana D."/>
            <person name="White C.S."/>
            <person name="Wright R."/>
            <person name="Park Y."/>
            <person name="Beeman R.W."/>
            <person name="Lord J."/>
            <person name="Oppert B."/>
            <person name="Lorenzen M."/>
            <person name="Brown S."/>
            <person name="Wang L."/>
            <person name="Savard J."/>
            <person name="Tautz D."/>
            <person name="Richards S."/>
            <person name="Weinstock G."/>
            <person name="Gibbs R.A."/>
            <person name="Liu Y."/>
            <person name="Worley K."/>
            <person name="Weinstock G."/>
            <person name="Elsik C.G."/>
            <person name="Reese J.T."/>
            <person name="Elhaik E."/>
            <person name="Landan G."/>
            <person name="Graur D."/>
            <person name="Arensburger P."/>
            <person name="Atkinson P."/>
            <person name="Beeman R.W."/>
            <person name="Beidler J."/>
            <person name="Brown S.J."/>
            <person name="Demuth J.P."/>
            <person name="Drury D.W."/>
            <person name="Du Y.Z."/>
            <person name="Fujiwara H."/>
            <person name="Lorenzen M."/>
            <person name="Maselli V."/>
            <person name="Osanai M."/>
            <person name="Park Y."/>
            <person name="Robertson H.M."/>
            <person name="Tu Z."/>
            <person name="Wang J.J."/>
            <person name="Wang S."/>
            <person name="Richards S."/>
            <person name="Song H."/>
            <person name="Zhang L."/>
            <person name="Sodergren E."/>
            <person name="Werner D."/>
            <person name="Stanke M."/>
            <person name="Morgenstern B."/>
            <person name="Solovyev V."/>
            <person name="Kosarev P."/>
            <person name="Brown G."/>
            <person name="Chen H.C."/>
            <person name="Ermolaeva O."/>
            <person name="Hlavina W."/>
            <person name="Kapustin Y."/>
            <person name="Kiryutin B."/>
            <person name="Kitts P."/>
            <person name="Maglott D."/>
            <person name="Pruitt K."/>
            <person name="Sapojnikov V."/>
            <person name="Souvorov A."/>
            <person name="Mackey A.J."/>
            <person name="Waterhouse R.M."/>
            <person name="Wyder S."/>
            <person name="Zdobnov E.M."/>
            <person name="Zdobnov E.M."/>
            <person name="Wyder S."/>
            <person name="Kriventseva E.V."/>
            <person name="Kadowaki T."/>
            <person name="Bork P."/>
            <person name="Aranda M."/>
            <person name="Bao R."/>
            <person name="Beermann A."/>
            <person name="Berns N."/>
            <person name="Bolognesi R."/>
            <person name="Bonneton F."/>
            <person name="Bopp D."/>
            <person name="Brown S.J."/>
            <person name="Bucher G."/>
            <person name="Butts T."/>
            <person name="Chaumot A."/>
            <person name="Denell R.E."/>
            <person name="Ferrier D.E."/>
            <person name="Friedrich M."/>
            <person name="Gordon C.M."/>
            <person name="Jindra M."/>
            <person name="Klingler M."/>
            <person name="Lan Q."/>
            <person name="Lattorff H.M."/>
            <person name="Laudet V."/>
            <person name="von Levetsow C."/>
            <person name="Liu Z."/>
            <person name="Lutz R."/>
            <person name="Lynch J.A."/>
            <person name="da Fonseca R.N."/>
            <person name="Posnien N."/>
            <person name="Reuter R."/>
            <person name="Roth S."/>
            <person name="Savard J."/>
            <person name="Schinko J.B."/>
            <person name="Schmitt C."/>
            <person name="Schoppmeier M."/>
            <person name="Schroder R."/>
            <person name="Shippy T.D."/>
            <person name="Simonnet F."/>
            <person name="Marques-Souza H."/>
            <person name="Tautz D."/>
            <person name="Tomoyasu Y."/>
            <person name="Trauner J."/>
            <person name="Van der Zee M."/>
            <person name="Vervoort M."/>
            <person name="Wittkopp N."/>
            <person name="Wimmer E.A."/>
            <person name="Yang X."/>
            <person name="Jones A.K."/>
            <person name="Sattelle D.B."/>
            <person name="Ebert P.R."/>
            <person name="Nelson D."/>
            <person name="Scott J.G."/>
            <person name="Beeman R.W."/>
            <person name="Muthukrishnan S."/>
            <person name="Kramer K.J."/>
            <person name="Arakane Y."/>
            <person name="Beeman R.W."/>
            <person name="Zhu Q."/>
            <person name="Hogenkamp D."/>
            <person name="Dixit R."/>
            <person name="Oppert B."/>
            <person name="Jiang H."/>
            <person name="Zou Z."/>
            <person name="Marshall J."/>
            <person name="Elpidina E."/>
            <person name="Vinokurov K."/>
            <person name="Oppert C."/>
            <person name="Zou Z."/>
            <person name="Evans J."/>
            <person name="Lu Z."/>
            <person name="Zhao P."/>
            <person name="Sumathipala N."/>
            <person name="Altincicek B."/>
            <person name="Vilcinskas A."/>
            <person name="Williams M."/>
            <person name="Hultmark D."/>
            <person name="Hetru C."/>
            <person name="Jiang H."/>
            <person name="Grimmelikhuijzen C.J."/>
            <person name="Hauser F."/>
            <person name="Cazzamali G."/>
            <person name="Williamson M."/>
            <person name="Park Y."/>
            <person name="Li B."/>
            <person name="Tanaka Y."/>
            <person name="Predel R."/>
            <person name="Neupert S."/>
            <person name="Schachtner J."/>
            <person name="Verleyen P."/>
            <person name="Raible F."/>
            <person name="Bork P."/>
            <person name="Friedrich M."/>
            <person name="Walden K.K."/>
            <person name="Robertson H.M."/>
            <person name="Angeli S."/>
            <person name="Foret S."/>
            <person name="Bucher G."/>
            <person name="Schuetz S."/>
            <person name="Maleszka R."/>
            <person name="Wimmer E.A."/>
            <person name="Beeman R.W."/>
            <person name="Lorenzen M."/>
            <person name="Tomoyasu Y."/>
            <person name="Miller S.C."/>
            <person name="Grossmann D."/>
            <person name="Bucher G."/>
        </authorList>
    </citation>
    <scope>NUCLEOTIDE SEQUENCE [LARGE SCALE GENOMIC DNA]</scope>
    <source>
        <strain evidence="5 6">Georgia GA2</strain>
    </source>
</reference>
<dbReference type="InterPro" id="IPR049395">
    <property type="entry name" value="ECT2_PH"/>
</dbReference>
<organism evidence="5 6">
    <name type="scientific">Tribolium castaneum</name>
    <name type="common">Red flour beetle</name>
    <dbReference type="NCBI Taxonomy" id="7070"/>
    <lineage>
        <taxon>Eukaryota</taxon>
        <taxon>Metazoa</taxon>
        <taxon>Ecdysozoa</taxon>
        <taxon>Arthropoda</taxon>
        <taxon>Hexapoda</taxon>
        <taxon>Insecta</taxon>
        <taxon>Pterygota</taxon>
        <taxon>Neoptera</taxon>
        <taxon>Endopterygota</taxon>
        <taxon>Coleoptera</taxon>
        <taxon>Polyphaga</taxon>
        <taxon>Cucujiformia</taxon>
        <taxon>Tenebrionidae</taxon>
        <taxon>Tenebrionidae incertae sedis</taxon>
        <taxon>Tribolium</taxon>
    </lineage>
</organism>
<feature type="region of interest" description="Disordered" evidence="2">
    <location>
        <begin position="1"/>
        <end position="24"/>
    </location>
</feature>
<feature type="domain" description="BRCT" evidence="4">
    <location>
        <begin position="214"/>
        <end position="302"/>
    </location>
</feature>
<dbReference type="Proteomes" id="UP000007266">
    <property type="component" value="Linkage group 5"/>
</dbReference>
<dbReference type="SUPFAM" id="SSF52113">
    <property type="entry name" value="BRCT domain"/>
    <property type="match status" value="2"/>
</dbReference>
<dbReference type="InterPro" id="IPR026817">
    <property type="entry name" value="Ect2"/>
</dbReference>
<feature type="region of interest" description="Disordered" evidence="2">
    <location>
        <begin position="312"/>
        <end position="331"/>
    </location>
</feature>
<dbReference type="PANTHER" id="PTHR16777">
    <property type="entry name" value="PROTEIN ECT2"/>
    <property type="match status" value="1"/>
</dbReference>
<sequence length="819" mass="92246">MDARIQPQSSICSDSNWEEPAGNDVAPLKSNRRICLVGGLTTDTALRTVAESFRVPVVTSKDGEDCAQDDSFSTVFILESFEGDVFNCLYKQKQSLMGPLALQQLANKNEPLPDNTRPLFNLAMTGVVVCFTGFRNKSDLATLVPLIHHMGGSIRKNISQKVTHLIANICNGEKYRYAAVFRVPVMNQDWVYASWKKRHDINFSATVDAFVAEFKLKPFHGAKVCFVGFAEDEKKHMTDILLSNGGTVTSLEDPQCSHVVVDESSVAERPETTSPKVFLVKAEWFWTSVQKEICLDEKDYLYDDYVEQTFSPTRRESHQATPSSASRRKRKRLHEAVLSLTHQQSPGLHKRRSSVSDAGLLSVSGSFLDCTASPDKALTDGTEPSIDTPRKGLTARQQVFLELVQTESNYVDILHTIMTMFKKHLEEMPEEEALLNNTELNLIFGKVPAIYETHMKMRDELRCFASTWSEDHTIGSIIVKYSKDLLKAYPPYINYFEEMKEVLTKCDQNKPRFHAFLKACQTKPECGRQSLQELMIRPVQRLGSICLLLANLLKHTPKSNPDHAELQRALDGLKEGMDLINEDKRKAEAQVALFNMFNDIDNCPPDIVCSHRKFIAKAEVIQVSTTEGLSSKGNSLVLFLFSDLVEVCKKKSKTFNNAKSPTGSVNSLQRPKLYKHVKLLPLNTIKKVIDIKETEQCQKVFCFVCRNNDELKERVYSFAMPDEDADKAGFLKTLTKQMANNACTPDADKFLAYLESHQLDIDTSDMNKGTLNKAFKFASRTKLKVGRAFSFNKTPSKLKRAVSSMMSPFGSSTDYLHTT</sequence>
<gene>
    <name evidence="5" type="primary">AUGUSTUS-3.0.2_10404</name>
    <name evidence="5" type="ORF">TcasGA2_TC010404</name>
</gene>
<dbReference type="SMART" id="SM00292">
    <property type="entry name" value="BRCT"/>
    <property type="match status" value="2"/>
</dbReference>
<dbReference type="PANTHER" id="PTHR16777:SF2">
    <property type="entry name" value="PROTEIN ECT2"/>
    <property type="match status" value="1"/>
</dbReference>
<dbReference type="GO" id="GO:0005096">
    <property type="term" value="F:GTPase activator activity"/>
    <property type="evidence" value="ECO:0007669"/>
    <property type="project" value="InterPro"/>
</dbReference>
<accession>A0A139WIH3</accession>
<dbReference type="SMART" id="SM00325">
    <property type="entry name" value="RhoGEF"/>
    <property type="match status" value="1"/>
</dbReference>
<dbReference type="OrthoDB" id="9997817at2759"/>
<dbReference type="CDD" id="cd00160">
    <property type="entry name" value="RhoGEF"/>
    <property type="match status" value="1"/>
</dbReference>
<dbReference type="InterPro" id="IPR035899">
    <property type="entry name" value="DBL_dom_sf"/>
</dbReference>
<dbReference type="Gene3D" id="1.20.900.10">
    <property type="entry name" value="Dbl homology (DH) domain"/>
    <property type="match status" value="1"/>
</dbReference>
<evidence type="ECO:0000256" key="1">
    <source>
        <dbReference type="SAM" id="Coils"/>
    </source>
</evidence>
<dbReference type="Pfam" id="PF21242">
    <property type="entry name" value="ECT2_PH"/>
    <property type="match status" value="1"/>
</dbReference>
<dbReference type="CDD" id="cd17732">
    <property type="entry name" value="BRCT_Ect2_rpt2"/>
    <property type="match status" value="1"/>
</dbReference>
<dbReference type="Pfam" id="PF12738">
    <property type="entry name" value="PTCB-BRCT"/>
    <property type="match status" value="1"/>
</dbReference>
<evidence type="ECO:0000313" key="5">
    <source>
        <dbReference type="EMBL" id="KYB27704.1"/>
    </source>
</evidence>
<dbReference type="Pfam" id="PF00533">
    <property type="entry name" value="BRCT"/>
    <property type="match status" value="1"/>
</dbReference>
<name>A0A139WIH3_TRICA</name>
<keyword evidence="6" id="KW-1185">Reference proteome</keyword>
<dbReference type="AlphaFoldDB" id="A0A139WIH3"/>
<dbReference type="InterPro" id="IPR000219">
    <property type="entry name" value="DH_dom"/>
</dbReference>
<feature type="coiled-coil region" evidence="1">
    <location>
        <begin position="563"/>
        <end position="590"/>
    </location>
</feature>
<feature type="domain" description="DH" evidence="3">
    <location>
        <begin position="395"/>
        <end position="583"/>
    </location>
</feature>
<dbReference type="Pfam" id="PF00621">
    <property type="entry name" value="RhoGEF"/>
    <property type="match status" value="1"/>
</dbReference>
<dbReference type="GO" id="GO:2000431">
    <property type="term" value="P:regulation of cytokinesis, actomyosin contractile ring assembly"/>
    <property type="evidence" value="ECO:0007669"/>
    <property type="project" value="InterPro"/>
</dbReference>
<dbReference type="CDD" id="cd01229">
    <property type="entry name" value="PH_Ect2"/>
    <property type="match status" value="1"/>
</dbReference>
<dbReference type="CDD" id="cd17733">
    <property type="entry name" value="BRCT_Ect2_rpt1"/>
    <property type="match status" value="1"/>
</dbReference>
<dbReference type="SUPFAM" id="SSF48065">
    <property type="entry name" value="DBL homology domain (DH-domain)"/>
    <property type="match status" value="1"/>
</dbReference>
<dbReference type="Gene3D" id="3.40.50.10190">
    <property type="entry name" value="BRCT domain"/>
    <property type="match status" value="3"/>
</dbReference>
<evidence type="ECO:0000259" key="4">
    <source>
        <dbReference type="PROSITE" id="PS50172"/>
    </source>
</evidence>
<evidence type="ECO:0000313" key="6">
    <source>
        <dbReference type="Proteomes" id="UP000007266"/>
    </source>
</evidence>
<reference evidence="5 6" key="2">
    <citation type="journal article" date="2010" name="Nucleic Acids Res.">
        <title>BeetleBase in 2010: revisions to provide comprehensive genomic information for Tribolium castaneum.</title>
        <authorList>
            <person name="Kim H.S."/>
            <person name="Murphy T."/>
            <person name="Xia J."/>
            <person name="Caragea D."/>
            <person name="Park Y."/>
            <person name="Beeman R.W."/>
            <person name="Lorenzen M.D."/>
            <person name="Butcher S."/>
            <person name="Manak J.R."/>
            <person name="Brown S.J."/>
        </authorList>
    </citation>
    <scope>GENOME REANNOTATION</scope>
    <source>
        <strain evidence="5 6">Georgia GA2</strain>
    </source>
</reference>
<evidence type="ECO:0000256" key="2">
    <source>
        <dbReference type="SAM" id="MobiDB-lite"/>
    </source>
</evidence>
<dbReference type="InterPro" id="IPR011993">
    <property type="entry name" value="PH-like_dom_sf"/>
</dbReference>
<dbReference type="Pfam" id="PF21243">
    <property type="entry name" value="ECT2_BRCT0"/>
    <property type="match status" value="1"/>
</dbReference>
<feature type="domain" description="BRCT" evidence="4">
    <location>
        <begin position="124"/>
        <end position="198"/>
    </location>
</feature>
<dbReference type="SUPFAM" id="SSF50729">
    <property type="entry name" value="PH domain-like"/>
    <property type="match status" value="1"/>
</dbReference>
<keyword evidence="1" id="KW-0175">Coiled coil</keyword>
<dbReference type="PROSITE" id="PS50172">
    <property type="entry name" value="BRCT"/>
    <property type="match status" value="2"/>
</dbReference>
<proteinExistence type="predicted"/>
<dbReference type="Gene3D" id="2.30.29.30">
    <property type="entry name" value="Pleckstrin-homology domain (PH domain)/Phosphotyrosine-binding domain (PTB)"/>
    <property type="match status" value="1"/>
</dbReference>
<feature type="compositionally biased region" description="Polar residues" evidence="2">
    <location>
        <begin position="1"/>
        <end position="15"/>
    </location>
</feature>
<evidence type="ECO:0000259" key="3">
    <source>
        <dbReference type="PROSITE" id="PS50010"/>
    </source>
</evidence>
<dbReference type="GO" id="GO:0005085">
    <property type="term" value="F:guanyl-nucleotide exchange factor activity"/>
    <property type="evidence" value="ECO:0007669"/>
    <property type="project" value="InterPro"/>
</dbReference>
<dbReference type="GO" id="GO:0005737">
    <property type="term" value="C:cytoplasm"/>
    <property type="evidence" value="ECO:0007669"/>
    <property type="project" value="InterPro"/>
</dbReference>
<dbReference type="PROSITE" id="PS50010">
    <property type="entry name" value="DH_2"/>
    <property type="match status" value="1"/>
</dbReference>
<dbReference type="InterPro" id="IPR036420">
    <property type="entry name" value="BRCT_dom_sf"/>
</dbReference>
<dbReference type="InterPro" id="IPR001357">
    <property type="entry name" value="BRCT_dom"/>
</dbReference>
<dbReference type="EMBL" id="KQ971342">
    <property type="protein sequence ID" value="KYB27704.1"/>
    <property type="molecule type" value="Genomic_DNA"/>
</dbReference>